<comment type="catalytic activity">
    <reaction evidence="8 9 10">
        <text>D-sedoheptulose 7-phosphate + D-glyceraldehyde 3-phosphate = D-erythrose 4-phosphate + beta-D-fructose 6-phosphate</text>
        <dbReference type="Rhea" id="RHEA:17053"/>
        <dbReference type="ChEBI" id="CHEBI:16897"/>
        <dbReference type="ChEBI" id="CHEBI:57483"/>
        <dbReference type="ChEBI" id="CHEBI:57634"/>
        <dbReference type="ChEBI" id="CHEBI:59776"/>
        <dbReference type="EC" id="2.2.1.2"/>
    </reaction>
</comment>
<dbReference type="Gene3D" id="3.20.20.70">
    <property type="entry name" value="Aldolase class I"/>
    <property type="match status" value="1"/>
</dbReference>
<reference evidence="11" key="2">
    <citation type="submission" date="2020-09" db="EMBL/GenBank/DDBJ databases">
        <authorList>
            <person name="Sun Q."/>
            <person name="Zhou Y."/>
        </authorList>
    </citation>
    <scope>NUCLEOTIDE SEQUENCE</scope>
    <source>
        <strain evidence="11">CGMCC 1.12919</strain>
    </source>
</reference>
<accession>A0A916UKD2</accession>
<dbReference type="GO" id="GO:0004801">
    <property type="term" value="F:transaldolase activity"/>
    <property type="evidence" value="ECO:0007669"/>
    <property type="project" value="UniProtKB-UniRule"/>
</dbReference>
<evidence type="ECO:0000256" key="10">
    <source>
        <dbReference type="RuleBase" id="RU004155"/>
    </source>
</evidence>
<dbReference type="NCBIfam" id="TIGR00874">
    <property type="entry name" value="talAB"/>
    <property type="match status" value="1"/>
</dbReference>
<dbReference type="InterPro" id="IPR004730">
    <property type="entry name" value="Transaldolase_1"/>
</dbReference>
<evidence type="ECO:0000256" key="7">
    <source>
        <dbReference type="ARBA" id="ARBA00023270"/>
    </source>
</evidence>
<keyword evidence="12" id="KW-1185">Reference proteome</keyword>
<dbReference type="AlphaFoldDB" id="A0A916UKD2"/>
<name>A0A916UKD2_9HYPH</name>
<protein>
    <recommendedName>
        <fullName evidence="4 9">Transaldolase</fullName>
        <ecNumber evidence="4 9">2.2.1.2</ecNumber>
    </recommendedName>
</protein>
<evidence type="ECO:0000256" key="6">
    <source>
        <dbReference type="ARBA" id="ARBA00023126"/>
    </source>
</evidence>
<evidence type="ECO:0000313" key="12">
    <source>
        <dbReference type="Proteomes" id="UP000637002"/>
    </source>
</evidence>
<evidence type="ECO:0000256" key="2">
    <source>
        <dbReference type="ARBA" id="ARBA00004857"/>
    </source>
</evidence>
<evidence type="ECO:0000313" key="11">
    <source>
        <dbReference type="EMBL" id="GGC76271.1"/>
    </source>
</evidence>
<evidence type="ECO:0000256" key="4">
    <source>
        <dbReference type="ARBA" id="ARBA00013151"/>
    </source>
</evidence>
<dbReference type="GO" id="GO:0005829">
    <property type="term" value="C:cytosol"/>
    <property type="evidence" value="ECO:0007669"/>
    <property type="project" value="TreeGrafter"/>
</dbReference>
<dbReference type="PROSITE" id="PS01054">
    <property type="entry name" value="TRANSALDOLASE_1"/>
    <property type="match status" value="1"/>
</dbReference>
<reference evidence="11" key="1">
    <citation type="journal article" date="2014" name="Int. J. Syst. Evol. Microbiol.">
        <title>Complete genome sequence of Corynebacterium casei LMG S-19264T (=DSM 44701T), isolated from a smear-ripened cheese.</title>
        <authorList>
            <consortium name="US DOE Joint Genome Institute (JGI-PGF)"/>
            <person name="Walter F."/>
            <person name="Albersmeier A."/>
            <person name="Kalinowski J."/>
            <person name="Ruckert C."/>
        </authorList>
    </citation>
    <scope>NUCLEOTIDE SEQUENCE</scope>
    <source>
        <strain evidence="11">CGMCC 1.12919</strain>
    </source>
</reference>
<comment type="function">
    <text evidence="1 9 10">Transaldolase is important for the balance of metabolites in the pentose-phosphate pathway.</text>
</comment>
<dbReference type="PANTHER" id="PTHR10683:SF18">
    <property type="entry name" value="TRANSALDOLASE"/>
    <property type="match status" value="1"/>
</dbReference>
<sequence>MASKLDQLRAMTTVVADTGDLSAVWRLKPVDCTTNPTIILKAVDSPEYKDVVDEALEWGRNQCGNAGRVAAATADRIAVAIGVELLRLVPGYVSTEVDANLSFNIGASVARARQIVDAYKQRGVARERVLIKLASTWEGIRAAQILQAEGVKCNMTLLLNRAQAIASAEAGAFLISPFVGRIYDWHKKFDGRDFAAGEDPGVQSVRDIYGYYKSNGIQTIVMGASFRNTSQIKALAGCDRLTIAPRLMDALASEDGELKRVLAPTAVEPRSLRTAEDRICHWFVSEDAVDIKHPDPEGPMDETTFRWIMNEDAMATEKLAEGIRSFAHDLKTLRRTIAERLQQIP</sequence>
<comment type="subcellular location">
    <subcellularLocation>
        <location evidence="9">Cytoplasm</location>
    </subcellularLocation>
</comment>
<dbReference type="Pfam" id="PF00923">
    <property type="entry name" value="TAL_FSA"/>
    <property type="match status" value="1"/>
</dbReference>
<keyword evidence="6 9" id="KW-0570">Pentose shunt</keyword>
<evidence type="ECO:0000256" key="5">
    <source>
        <dbReference type="ARBA" id="ARBA00022679"/>
    </source>
</evidence>
<organism evidence="11 12">
    <name type="scientific">Chelatococcus reniformis</name>
    <dbReference type="NCBI Taxonomy" id="1494448"/>
    <lineage>
        <taxon>Bacteria</taxon>
        <taxon>Pseudomonadati</taxon>
        <taxon>Pseudomonadota</taxon>
        <taxon>Alphaproteobacteria</taxon>
        <taxon>Hyphomicrobiales</taxon>
        <taxon>Chelatococcaceae</taxon>
        <taxon>Chelatococcus</taxon>
    </lineage>
</organism>
<dbReference type="InterPro" id="IPR001585">
    <property type="entry name" value="TAL/FSA"/>
</dbReference>
<comment type="pathway">
    <text evidence="2 9 10">Carbohydrate degradation; pentose phosphate pathway; D-glyceraldehyde 3-phosphate and beta-D-fructose 6-phosphate from D-ribose 5-phosphate and D-xylulose 5-phosphate (non-oxidative stage): step 2/3.</text>
</comment>
<dbReference type="PANTHER" id="PTHR10683">
    <property type="entry name" value="TRANSALDOLASE"/>
    <property type="match status" value="1"/>
</dbReference>
<dbReference type="RefSeq" id="WP_188610788.1">
    <property type="nucleotide sequence ID" value="NZ_BMGG01000007.1"/>
</dbReference>
<dbReference type="EMBL" id="BMGG01000007">
    <property type="protein sequence ID" value="GGC76271.1"/>
    <property type="molecule type" value="Genomic_DNA"/>
</dbReference>
<keyword evidence="7 9" id="KW-0704">Schiff base</keyword>
<keyword evidence="5 9" id="KW-0808">Transferase</keyword>
<feature type="active site" description="Schiff-base intermediate with substrate" evidence="9">
    <location>
        <position position="132"/>
    </location>
</feature>
<dbReference type="HAMAP" id="MF_00492">
    <property type="entry name" value="Transaldolase_1"/>
    <property type="match status" value="1"/>
</dbReference>
<evidence type="ECO:0000256" key="9">
    <source>
        <dbReference type="HAMAP-Rule" id="MF_00492"/>
    </source>
</evidence>
<gene>
    <name evidence="9 11" type="primary">tal</name>
    <name evidence="11" type="ORF">GCM10010994_38290</name>
</gene>
<comment type="similarity">
    <text evidence="3 9 10">Belongs to the transaldolase family. Type 1 subfamily.</text>
</comment>
<dbReference type="GO" id="GO:0005975">
    <property type="term" value="P:carbohydrate metabolic process"/>
    <property type="evidence" value="ECO:0007669"/>
    <property type="project" value="InterPro"/>
</dbReference>
<evidence type="ECO:0000256" key="3">
    <source>
        <dbReference type="ARBA" id="ARBA00008012"/>
    </source>
</evidence>
<dbReference type="Proteomes" id="UP000637002">
    <property type="component" value="Unassembled WGS sequence"/>
</dbReference>
<dbReference type="InterPro" id="IPR018225">
    <property type="entry name" value="Transaldolase_AS"/>
</dbReference>
<evidence type="ECO:0000256" key="1">
    <source>
        <dbReference type="ARBA" id="ARBA00003518"/>
    </source>
</evidence>
<dbReference type="EC" id="2.2.1.2" evidence="4 9"/>
<dbReference type="CDD" id="cd00957">
    <property type="entry name" value="Transaldolase_TalAB"/>
    <property type="match status" value="1"/>
</dbReference>
<dbReference type="InterPro" id="IPR013785">
    <property type="entry name" value="Aldolase_TIM"/>
</dbReference>
<dbReference type="SUPFAM" id="SSF51569">
    <property type="entry name" value="Aldolase"/>
    <property type="match status" value="1"/>
</dbReference>
<dbReference type="PROSITE" id="PS00958">
    <property type="entry name" value="TRANSALDOLASE_2"/>
    <property type="match status" value="1"/>
</dbReference>
<keyword evidence="9" id="KW-0963">Cytoplasm</keyword>
<comment type="caution">
    <text evidence="11">The sequence shown here is derived from an EMBL/GenBank/DDBJ whole genome shotgun (WGS) entry which is preliminary data.</text>
</comment>
<proteinExistence type="inferred from homology"/>
<evidence type="ECO:0000256" key="8">
    <source>
        <dbReference type="ARBA" id="ARBA00048810"/>
    </source>
</evidence>
<dbReference type="GO" id="GO:0006098">
    <property type="term" value="P:pentose-phosphate shunt"/>
    <property type="evidence" value="ECO:0007669"/>
    <property type="project" value="UniProtKB-UniRule"/>
</dbReference>